<reference evidence="2 3" key="2">
    <citation type="submission" date="2013-11" db="EMBL/GenBank/DDBJ databases">
        <title>The Genome Sequence of Phytophthora parasitica INRA-310.</title>
        <authorList>
            <consortium name="The Broad Institute Genomics Platform"/>
            <person name="Russ C."/>
            <person name="Tyler B."/>
            <person name="Panabieres F."/>
            <person name="Shan W."/>
            <person name="Tripathy S."/>
            <person name="Grunwald N."/>
            <person name="Machado M."/>
            <person name="Johnson C.S."/>
            <person name="Arredondo F."/>
            <person name="Hong C."/>
            <person name="Coffey M."/>
            <person name="Young S.K."/>
            <person name="Zeng Q."/>
            <person name="Gargeya S."/>
            <person name="Fitzgerald M."/>
            <person name="Abouelleil A."/>
            <person name="Alvarado L."/>
            <person name="Chapman S.B."/>
            <person name="Gainer-Dewar J."/>
            <person name="Goldberg J."/>
            <person name="Griggs A."/>
            <person name="Gujja S."/>
            <person name="Hansen M."/>
            <person name="Howarth C."/>
            <person name="Imamovic A."/>
            <person name="Ireland A."/>
            <person name="Larimer J."/>
            <person name="McCowan C."/>
            <person name="Murphy C."/>
            <person name="Pearson M."/>
            <person name="Poon T.W."/>
            <person name="Priest M."/>
            <person name="Roberts A."/>
            <person name="Saif S."/>
            <person name="Shea T."/>
            <person name="Sykes S."/>
            <person name="Wortman J."/>
            <person name="Nusbaum C."/>
            <person name="Birren B."/>
        </authorList>
    </citation>
    <scope>NUCLEOTIDE SEQUENCE [LARGE SCALE GENOMIC DNA]</scope>
    <source>
        <strain evidence="2 3">INRA-310</strain>
    </source>
</reference>
<dbReference type="Proteomes" id="UP000018817">
    <property type="component" value="Unassembled WGS sequence"/>
</dbReference>
<evidence type="ECO:0000256" key="1">
    <source>
        <dbReference type="SAM" id="Phobius"/>
    </source>
</evidence>
<keyword evidence="1" id="KW-0472">Membrane</keyword>
<protein>
    <submittedName>
        <fullName evidence="2">Uncharacterized protein</fullName>
    </submittedName>
</protein>
<dbReference type="VEuPathDB" id="FungiDB:PPTG_21314"/>
<dbReference type="RefSeq" id="XP_008894815.1">
    <property type="nucleotide sequence ID" value="XM_008896567.1"/>
</dbReference>
<sequence>MFKNDGDLEQNLPGAVMLRTAEHGTMGEDIEQQATTSFSSIMKSLFRRNPGATTISEQDAAVQKVLQTNPEVRKNVEKLQSNAALMESLKQHPVAIKFRAASKNKPVVLTPKNIENVGRAVAKSFFRIPRVSSNVLTAIFFIFGVTIVAPTLTMYLAESLNVMQIGFLSTASCILIVITYVIPMNLGDNGALEISSVS</sequence>
<dbReference type="AlphaFoldDB" id="W2R514"/>
<name>W2R514_PHYN3</name>
<dbReference type="EMBL" id="KI669564">
    <property type="protein sequence ID" value="ETN20507.1"/>
    <property type="molecule type" value="Genomic_DNA"/>
</dbReference>
<evidence type="ECO:0000313" key="3">
    <source>
        <dbReference type="Proteomes" id="UP000018817"/>
    </source>
</evidence>
<organism evidence="2 3">
    <name type="scientific">Phytophthora nicotianae (strain INRA-310)</name>
    <name type="common">Phytophthora parasitica</name>
    <dbReference type="NCBI Taxonomy" id="761204"/>
    <lineage>
        <taxon>Eukaryota</taxon>
        <taxon>Sar</taxon>
        <taxon>Stramenopiles</taxon>
        <taxon>Oomycota</taxon>
        <taxon>Peronosporomycetes</taxon>
        <taxon>Peronosporales</taxon>
        <taxon>Peronosporaceae</taxon>
        <taxon>Phytophthora</taxon>
    </lineage>
</organism>
<gene>
    <name evidence="2" type="ORF">PPTG_21314</name>
</gene>
<feature type="transmembrane region" description="Helical" evidence="1">
    <location>
        <begin position="135"/>
        <end position="156"/>
    </location>
</feature>
<accession>W2R514</accession>
<evidence type="ECO:0000313" key="2">
    <source>
        <dbReference type="EMBL" id="ETN20507.1"/>
    </source>
</evidence>
<feature type="transmembrane region" description="Helical" evidence="1">
    <location>
        <begin position="162"/>
        <end position="182"/>
    </location>
</feature>
<reference evidence="3" key="1">
    <citation type="submission" date="2011-12" db="EMBL/GenBank/DDBJ databases">
        <authorList>
            <consortium name="The Broad Institute Genome Sequencing Platform"/>
            <person name="Russ C."/>
            <person name="Tyler B."/>
            <person name="Panabieres F."/>
            <person name="Shan W."/>
            <person name="Tripathy S."/>
            <person name="Grunwald N."/>
            <person name="Machado M."/>
            <person name="Young S.K."/>
            <person name="Zeng Q."/>
            <person name="Gargeya S."/>
            <person name="Fitzgerald M."/>
            <person name="Haas B."/>
            <person name="Abouelleil A."/>
            <person name="Alvarado L."/>
            <person name="Arachchi H.M."/>
            <person name="Berlin A."/>
            <person name="Chapman S.B."/>
            <person name="Gearin G."/>
            <person name="Goldberg J."/>
            <person name="Griggs A."/>
            <person name="Gujja S."/>
            <person name="Hansen M."/>
            <person name="Heiman D."/>
            <person name="Howarth C."/>
            <person name="Larimer J."/>
            <person name="Lui A."/>
            <person name="MacDonald P.J.P."/>
            <person name="McCowen C."/>
            <person name="Montmayeur A."/>
            <person name="Murphy C."/>
            <person name="Neiman D."/>
            <person name="Pearson M."/>
            <person name="Priest M."/>
            <person name="Roberts A."/>
            <person name="Saif S."/>
            <person name="Shea T."/>
            <person name="Sisk P."/>
            <person name="Stolte C."/>
            <person name="Sykes S."/>
            <person name="Wortman J."/>
            <person name="Nusbaum C."/>
            <person name="Birren B."/>
        </authorList>
    </citation>
    <scope>NUCLEOTIDE SEQUENCE [LARGE SCALE GENOMIC DNA]</scope>
    <source>
        <strain evidence="3">INRA-310</strain>
    </source>
</reference>
<keyword evidence="1" id="KW-0812">Transmembrane</keyword>
<proteinExistence type="predicted"/>
<dbReference type="GeneID" id="20189913"/>
<keyword evidence="1" id="KW-1133">Transmembrane helix</keyword>